<evidence type="ECO:0000256" key="1">
    <source>
        <dbReference type="SAM" id="MobiDB-lite"/>
    </source>
</evidence>
<feature type="region of interest" description="Disordered" evidence="1">
    <location>
        <begin position="1"/>
        <end position="43"/>
    </location>
</feature>
<keyword evidence="3" id="KW-1185">Reference proteome</keyword>
<reference evidence="2" key="1">
    <citation type="submission" date="2022-11" db="EMBL/GenBank/DDBJ databases">
        <authorList>
            <person name="Petersen C."/>
        </authorList>
    </citation>
    <scope>NUCLEOTIDE SEQUENCE</scope>
    <source>
        <strain evidence="2">IBT 30069</strain>
    </source>
</reference>
<evidence type="ECO:0000313" key="2">
    <source>
        <dbReference type="EMBL" id="KAJ5107956.1"/>
    </source>
</evidence>
<dbReference type="OrthoDB" id="10381973at2759"/>
<dbReference type="Proteomes" id="UP001149165">
    <property type="component" value="Unassembled WGS sequence"/>
</dbReference>
<feature type="compositionally biased region" description="Polar residues" evidence="1">
    <location>
        <begin position="19"/>
        <end position="31"/>
    </location>
</feature>
<dbReference type="EMBL" id="JAPQKH010000003">
    <property type="protein sequence ID" value="KAJ5107956.1"/>
    <property type="molecule type" value="Genomic_DNA"/>
</dbReference>
<sequence>MTFKQYHAFDDNQYKARTPSPSFQVPGTQSDPVDLADPPRERSSSVLRSVLQLDANITQRPTGKYAHTTLWPAGVCCTAR</sequence>
<name>A0A9W9KJD1_9EURO</name>
<reference evidence="2" key="2">
    <citation type="journal article" date="2023" name="IMA Fungus">
        <title>Comparative genomic study of the Penicillium genus elucidates a diverse pangenome and 15 lateral gene transfer events.</title>
        <authorList>
            <person name="Petersen C."/>
            <person name="Sorensen T."/>
            <person name="Nielsen M.R."/>
            <person name="Sondergaard T.E."/>
            <person name="Sorensen J.L."/>
            <person name="Fitzpatrick D.A."/>
            <person name="Frisvad J.C."/>
            <person name="Nielsen K.L."/>
        </authorList>
    </citation>
    <scope>NUCLEOTIDE SEQUENCE</scope>
    <source>
        <strain evidence="2">IBT 30069</strain>
    </source>
</reference>
<protein>
    <submittedName>
        <fullName evidence="2">Uncharacterized protein</fullName>
    </submittedName>
</protein>
<dbReference type="AlphaFoldDB" id="A0A9W9KJD1"/>
<comment type="caution">
    <text evidence="2">The sequence shown here is derived from an EMBL/GenBank/DDBJ whole genome shotgun (WGS) entry which is preliminary data.</text>
</comment>
<accession>A0A9W9KJD1</accession>
<organism evidence="2 3">
    <name type="scientific">Penicillium angulare</name>
    <dbReference type="NCBI Taxonomy" id="116970"/>
    <lineage>
        <taxon>Eukaryota</taxon>
        <taxon>Fungi</taxon>
        <taxon>Dikarya</taxon>
        <taxon>Ascomycota</taxon>
        <taxon>Pezizomycotina</taxon>
        <taxon>Eurotiomycetes</taxon>
        <taxon>Eurotiomycetidae</taxon>
        <taxon>Eurotiales</taxon>
        <taxon>Aspergillaceae</taxon>
        <taxon>Penicillium</taxon>
    </lineage>
</organism>
<gene>
    <name evidence="2" type="ORF">N7456_004631</name>
</gene>
<evidence type="ECO:0000313" key="3">
    <source>
        <dbReference type="Proteomes" id="UP001149165"/>
    </source>
</evidence>
<proteinExistence type="predicted"/>